<evidence type="ECO:0000259" key="23">
    <source>
        <dbReference type="PROSITE" id="PS01180"/>
    </source>
</evidence>
<feature type="region of interest" description="Disordered" evidence="22">
    <location>
        <begin position="158"/>
        <end position="181"/>
    </location>
</feature>
<dbReference type="GO" id="GO:0048468">
    <property type="term" value="P:cell development"/>
    <property type="evidence" value="ECO:0007669"/>
    <property type="project" value="UniProtKB-ARBA"/>
</dbReference>
<dbReference type="GO" id="GO:0032927">
    <property type="term" value="P:positive regulation of activin receptor signaling pathway"/>
    <property type="evidence" value="ECO:0007669"/>
    <property type="project" value="UniProtKB-ARBA"/>
</dbReference>
<dbReference type="InterPro" id="IPR001881">
    <property type="entry name" value="EGF-like_Ca-bd_dom"/>
</dbReference>
<dbReference type="SMART" id="SM00179">
    <property type="entry name" value="EGF_CA"/>
    <property type="match status" value="2"/>
</dbReference>
<dbReference type="SMART" id="SM00042">
    <property type="entry name" value="CUB"/>
    <property type="match status" value="5"/>
</dbReference>
<comment type="caution">
    <text evidence="19">Lacks conserved residue(s) required for the propagation of feature annotation.</text>
</comment>
<dbReference type="FunFam" id="2.10.25.10:FF:000240">
    <property type="entry name" value="Vitamin K-dependent protein S"/>
    <property type="match status" value="1"/>
</dbReference>
<feature type="binding site" evidence="17 20">
    <location>
        <position position="449"/>
    </location>
    <ligand>
        <name>Zn(2+)</name>
        <dbReference type="ChEBI" id="CHEBI:29105"/>
        <note>catalytic</note>
    </ligand>
</feature>
<evidence type="ECO:0000259" key="25">
    <source>
        <dbReference type="PROSITE" id="PS51864"/>
    </source>
</evidence>
<keyword evidence="12 20" id="KW-0482">Metalloprotease</keyword>
<dbReference type="PROSITE" id="PS01180">
    <property type="entry name" value="CUB"/>
    <property type="match status" value="5"/>
</dbReference>
<dbReference type="GO" id="GO:0004222">
    <property type="term" value="F:metalloendopeptidase activity"/>
    <property type="evidence" value="ECO:0007669"/>
    <property type="project" value="UniProtKB-UniRule"/>
</dbReference>
<dbReference type="InterPro" id="IPR015446">
    <property type="entry name" value="BMP_1/tolloid-like"/>
</dbReference>
<dbReference type="InterPro" id="IPR000859">
    <property type="entry name" value="CUB_dom"/>
</dbReference>
<feature type="domain" description="CUB" evidence="23">
    <location>
        <begin position="548"/>
        <end position="664"/>
    </location>
</feature>
<evidence type="ECO:0000256" key="2">
    <source>
        <dbReference type="ARBA" id="ARBA00022473"/>
    </source>
</evidence>
<evidence type="ECO:0000256" key="5">
    <source>
        <dbReference type="ARBA" id="ARBA00022670"/>
    </source>
</evidence>
<reference evidence="26" key="1">
    <citation type="submission" date="2020-11" db="EMBL/GenBank/DDBJ databases">
        <authorList>
            <person name="Tran Van P."/>
        </authorList>
    </citation>
    <scope>NUCLEOTIDE SEQUENCE</scope>
</reference>
<evidence type="ECO:0000256" key="18">
    <source>
        <dbReference type="PROSITE-ProRule" id="PRU00059"/>
    </source>
</evidence>
<evidence type="ECO:0000256" key="15">
    <source>
        <dbReference type="ARBA" id="ARBA00023180"/>
    </source>
</evidence>
<dbReference type="FunFam" id="2.60.120.290:FF:000013">
    <property type="entry name" value="Membrane frizzled-related protein"/>
    <property type="match status" value="2"/>
</dbReference>
<dbReference type="InterPro" id="IPR024079">
    <property type="entry name" value="MetalloPept_cat_dom_sf"/>
</dbReference>
<feature type="domain" description="EGF-like" evidence="24">
    <location>
        <begin position="769"/>
        <end position="809"/>
    </location>
</feature>
<dbReference type="PANTHER" id="PTHR24251:SF43">
    <property type="entry name" value="TOLLOID-LIKE PROTEIN 2"/>
    <property type="match status" value="1"/>
</dbReference>
<dbReference type="PANTHER" id="PTHR24251">
    <property type="entry name" value="OVOCHYMASE-RELATED"/>
    <property type="match status" value="1"/>
</dbReference>
<dbReference type="AlphaFoldDB" id="A0A7R9FHU4"/>
<dbReference type="Gene3D" id="2.60.120.290">
    <property type="entry name" value="Spermadhesin, CUB domain"/>
    <property type="match status" value="5"/>
</dbReference>
<keyword evidence="2" id="KW-0217">Developmental protein</keyword>
<dbReference type="EMBL" id="OE000468">
    <property type="protein sequence ID" value="CAD7453934.1"/>
    <property type="molecule type" value="Genomic_DNA"/>
</dbReference>
<dbReference type="PRINTS" id="PR00480">
    <property type="entry name" value="ASTACIN"/>
</dbReference>
<dbReference type="InterPro" id="IPR006026">
    <property type="entry name" value="Peptidase_Metallo"/>
</dbReference>
<evidence type="ECO:0000256" key="8">
    <source>
        <dbReference type="ARBA" id="ARBA00022737"/>
    </source>
</evidence>
<comment type="subcellular location">
    <subcellularLocation>
        <location evidence="1">Secreted</location>
    </subcellularLocation>
</comment>
<evidence type="ECO:0000256" key="10">
    <source>
        <dbReference type="ARBA" id="ARBA00022833"/>
    </source>
</evidence>
<feature type="domain" description="CUB" evidence="23">
    <location>
        <begin position="1083"/>
        <end position="1199"/>
    </location>
</feature>
<sequence length="1216" mass="137571">MICWQTRGNPAYTTCNLPLKYLLLAHFLIPEDFYGDIALPNLSLELEWEQQRSNKTFQEAVEKYKKEILMEGLQEDILNVRGTKEMFPLCSNQVEEEGLLEIQVARQRELVQRQKMDNKVSKTTGIDKMDGKQMRRRRSYRSRRLNFEEPFRKTLLQCTRPGFEQRSSGPRKSGLLPEGRLGTLKSSHKFESEESINDLAVDGFAESTQKQSLPLLTSSTKTTDKEDPVNNSRHNKQRSEKTKQKTRGNKRQKNAEDRPKKSRYPKKYNSKPRVQFQKRLNRFLAEAEELRLTLHEQDGESRKSRTNSRGLTNDIPPDRSKTIFLGQHPTSHELETGTLRRATRAATARKERVWDFGVIPYEIDGNFSGAHKALFKQAMRHWENFTCVKFVERVVHEHPNYILFTERPCGCCSFVGKRGNGPQAISIGKNCDKFGIVVHELGHVVGFWHEHTRPDRDDHVQIVRDNIMTGQEYNFNKLTEEEVHSLGLDYDYDSIMHYARNTFSKGTYLDTILPRDTTGKKRPEIGQRIRLSEGDVSQTNLLYKCPRCGRTHQEHSAVISSPGYPLTSSSVGGDRCEWHITATHGERIVLNITDMDIVSSERCHLNYLEVRDGYWRKSRLIGRYCNSQAPRKPIVSTGSRMLVSFLTTGEQGGHRGFSGYYEAVCGGELSAEENGNLESPNYPDDYQPNKECVWKLTAPDDYQVENHDNCVYDNVEIRDGHSPDSPLIGTFCGYKVPSDIRSTKNKLFVKFVSDGSVQKAGFSAIFMKEFDECALESHGCEQKCINTLGGYECACEIGYELHSDGKHCEDACGGVFDVPNGTITSPSFPEFYPGSKNCVWEIIAPPQYRITLNFTHFDLEGNNQECEYDSVEVHSKMSADILRKHGIFCGTRQPPLITSEGNALRVEFTSDSSVQKSGFAAVFFIDMDECATNNGGCQHECRNTIGSYACSCHNGFTLHDNKHDCKEGGCKYEITAPSGTISSPNYPDYYPSRKDCVWHFTTTPGHRIKLVFNEFEMEPHQECAYDHIVIYDGDSPDSHTLGRFCGSKIPHPILASGNQMFMVFKSDASVQRKGFFASHNTACGGHLQAGNYVKHLYSHSKYGDHNYGNRADCDWAIEAPPGRSVHLTFLTFEVEDEQDCGYDFVEVYAGLDASGPSYGRFCGNSNPTDIISINEALLVRFRSDDTIVSKGFSAAYVAIEPLDNEDLGVGEEQDGG</sequence>
<dbReference type="FunFam" id="3.40.390.10:FF:000004">
    <property type="entry name" value="Metalloendopeptidase"/>
    <property type="match status" value="1"/>
</dbReference>
<dbReference type="Gene3D" id="3.40.390.10">
    <property type="entry name" value="Collagenase (Catalytic Domain)"/>
    <property type="match status" value="1"/>
</dbReference>
<keyword evidence="10 17" id="KW-0862">Zinc</keyword>
<dbReference type="GO" id="GO:0005615">
    <property type="term" value="C:extracellular space"/>
    <property type="evidence" value="ECO:0007669"/>
    <property type="project" value="UniProtKB-ARBA"/>
</dbReference>
<evidence type="ECO:0000256" key="13">
    <source>
        <dbReference type="ARBA" id="ARBA00023145"/>
    </source>
</evidence>
<dbReference type="GO" id="GO:0030513">
    <property type="term" value="P:positive regulation of BMP signaling pathway"/>
    <property type="evidence" value="ECO:0007669"/>
    <property type="project" value="UniProtKB-ARBA"/>
</dbReference>
<dbReference type="FunFam" id="2.10.25.10:FF:000022">
    <property type="entry name" value="Metalloendopeptidase"/>
    <property type="match status" value="1"/>
</dbReference>
<dbReference type="GO" id="GO:0016485">
    <property type="term" value="P:protein processing"/>
    <property type="evidence" value="ECO:0007669"/>
    <property type="project" value="UniProtKB-ARBA"/>
</dbReference>
<keyword evidence="14 18" id="KW-1015">Disulfide bond</keyword>
<evidence type="ECO:0000256" key="11">
    <source>
        <dbReference type="ARBA" id="ARBA00022837"/>
    </source>
</evidence>
<keyword evidence="6 17" id="KW-0479">Metal-binding</keyword>
<feature type="region of interest" description="Disordered" evidence="22">
    <location>
        <begin position="295"/>
        <end position="322"/>
    </location>
</feature>
<keyword evidence="11" id="KW-0106">Calcium</keyword>
<dbReference type="CDD" id="cd00054">
    <property type="entry name" value="EGF_CA"/>
    <property type="match status" value="1"/>
</dbReference>
<dbReference type="FunFam" id="2.60.120.290:FF:000005">
    <property type="entry name" value="Procollagen C-endopeptidase enhancer 1"/>
    <property type="match status" value="1"/>
</dbReference>
<dbReference type="Gene3D" id="2.10.25.10">
    <property type="entry name" value="Laminin"/>
    <property type="match status" value="2"/>
</dbReference>
<keyword evidence="7" id="KW-0732">Signal</keyword>
<feature type="domain" description="CUB" evidence="23">
    <location>
        <begin position="812"/>
        <end position="926"/>
    </location>
</feature>
<evidence type="ECO:0000256" key="9">
    <source>
        <dbReference type="ARBA" id="ARBA00022801"/>
    </source>
</evidence>
<feature type="domain" description="CUB" evidence="23">
    <location>
        <begin position="970"/>
        <end position="1082"/>
    </location>
</feature>
<feature type="domain" description="EGF-like" evidence="24">
    <location>
        <begin position="926"/>
        <end position="966"/>
    </location>
</feature>
<evidence type="ECO:0000256" key="4">
    <source>
        <dbReference type="ARBA" id="ARBA00022536"/>
    </source>
</evidence>
<keyword evidence="8" id="KW-0677">Repeat</keyword>
<dbReference type="SUPFAM" id="SSF49854">
    <property type="entry name" value="Spermadhesin, CUB domain"/>
    <property type="match status" value="5"/>
</dbReference>
<dbReference type="PIRSF" id="PIRSF001199">
    <property type="entry name" value="BMP_1/tolloid-like"/>
    <property type="match status" value="1"/>
</dbReference>
<dbReference type="GO" id="GO:0008586">
    <property type="term" value="P:imaginal disc-derived wing vein morphogenesis"/>
    <property type="evidence" value="ECO:0007669"/>
    <property type="project" value="UniProtKB-ARBA"/>
</dbReference>
<dbReference type="PROSITE" id="PS00010">
    <property type="entry name" value="ASX_HYDROXYL"/>
    <property type="match status" value="2"/>
</dbReference>
<evidence type="ECO:0000256" key="14">
    <source>
        <dbReference type="ARBA" id="ARBA00023157"/>
    </source>
</evidence>
<feature type="compositionally biased region" description="Basic residues" evidence="22">
    <location>
        <begin position="260"/>
        <end position="270"/>
    </location>
</feature>
<feature type="disulfide bond" evidence="18">
    <location>
        <begin position="665"/>
        <end position="692"/>
    </location>
</feature>
<dbReference type="SMART" id="SM00181">
    <property type="entry name" value="EGF"/>
    <property type="match status" value="2"/>
</dbReference>
<evidence type="ECO:0000256" key="21">
    <source>
        <dbReference type="RuleBase" id="RU361183"/>
    </source>
</evidence>
<comment type="cofactor">
    <cofactor evidence="20 21">
        <name>Zn(2+)</name>
        <dbReference type="ChEBI" id="CHEBI:29105"/>
    </cofactor>
    <text evidence="20 21">Binds 1 zinc ion per subunit.</text>
</comment>
<evidence type="ECO:0000256" key="7">
    <source>
        <dbReference type="ARBA" id="ARBA00022729"/>
    </source>
</evidence>
<keyword evidence="13" id="KW-0865">Zymogen</keyword>
<evidence type="ECO:0000256" key="22">
    <source>
        <dbReference type="SAM" id="MobiDB-lite"/>
    </source>
</evidence>
<dbReference type="GO" id="GO:0005509">
    <property type="term" value="F:calcium ion binding"/>
    <property type="evidence" value="ECO:0007669"/>
    <property type="project" value="InterPro"/>
</dbReference>
<feature type="region of interest" description="Disordered" evidence="22">
    <location>
        <begin position="114"/>
        <end position="142"/>
    </location>
</feature>
<feature type="domain" description="CUB" evidence="23">
    <location>
        <begin position="665"/>
        <end position="769"/>
    </location>
</feature>
<evidence type="ECO:0000256" key="20">
    <source>
        <dbReference type="PROSITE-ProRule" id="PRU01211"/>
    </source>
</evidence>
<evidence type="ECO:0000256" key="3">
    <source>
        <dbReference type="ARBA" id="ARBA00022525"/>
    </source>
</evidence>
<evidence type="ECO:0000256" key="17">
    <source>
        <dbReference type="PIRSR" id="PIRSR001199-2"/>
    </source>
</evidence>
<feature type="domain" description="Peptidase M12A" evidence="25">
    <location>
        <begin position="345"/>
        <end position="546"/>
    </location>
</feature>
<dbReference type="EC" id="3.4.24.-" evidence="21"/>
<dbReference type="Pfam" id="PF00431">
    <property type="entry name" value="CUB"/>
    <property type="match status" value="5"/>
</dbReference>
<evidence type="ECO:0000313" key="26">
    <source>
        <dbReference type="EMBL" id="CAD7453934.1"/>
    </source>
</evidence>
<feature type="region of interest" description="Disordered" evidence="22">
    <location>
        <begin position="209"/>
        <end position="276"/>
    </location>
</feature>
<proteinExistence type="predicted"/>
<dbReference type="GO" id="GO:0048731">
    <property type="term" value="P:system development"/>
    <property type="evidence" value="ECO:0007669"/>
    <property type="project" value="UniProtKB-ARBA"/>
</dbReference>
<dbReference type="InterPro" id="IPR034036">
    <property type="entry name" value="ZnMP_TLD/BMP1"/>
</dbReference>
<dbReference type="SUPFAM" id="SSF55486">
    <property type="entry name" value="Metalloproteases ('zincins'), catalytic domain"/>
    <property type="match status" value="1"/>
</dbReference>
<dbReference type="CDD" id="cd04281">
    <property type="entry name" value="ZnMc_BMP1_TLD"/>
    <property type="match status" value="1"/>
</dbReference>
<evidence type="ECO:0000256" key="19">
    <source>
        <dbReference type="PROSITE-ProRule" id="PRU00076"/>
    </source>
</evidence>
<dbReference type="Pfam" id="PF01400">
    <property type="entry name" value="Astacin"/>
    <property type="match status" value="1"/>
</dbReference>
<dbReference type="InterPro" id="IPR035914">
    <property type="entry name" value="Sperma_CUB_dom_sf"/>
</dbReference>
<protein>
    <recommendedName>
        <fullName evidence="21">Metalloendopeptidase</fullName>
        <ecNumber evidence="21">3.4.24.-</ecNumber>
    </recommendedName>
</protein>
<evidence type="ECO:0000256" key="1">
    <source>
        <dbReference type="ARBA" id="ARBA00004613"/>
    </source>
</evidence>
<feature type="disulfide bond" evidence="20">
    <location>
        <begin position="409"/>
        <end position="431"/>
    </location>
</feature>
<organism evidence="26">
    <name type="scientific">Timema tahoe</name>
    <dbReference type="NCBI Taxonomy" id="61484"/>
    <lineage>
        <taxon>Eukaryota</taxon>
        <taxon>Metazoa</taxon>
        <taxon>Ecdysozoa</taxon>
        <taxon>Arthropoda</taxon>
        <taxon>Hexapoda</taxon>
        <taxon>Insecta</taxon>
        <taxon>Pterygota</taxon>
        <taxon>Neoptera</taxon>
        <taxon>Polyneoptera</taxon>
        <taxon>Phasmatodea</taxon>
        <taxon>Timematodea</taxon>
        <taxon>Timematoidea</taxon>
        <taxon>Timematidae</taxon>
        <taxon>Timema</taxon>
    </lineage>
</organism>
<dbReference type="SMART" id="SM00235">
    <property type="entry name" value="ZnMc"/>
    <property type="match status" value="1"/>
</dbReference>
<dbReference type="FunFam" id="2.60.120.290:FF:000004">
    <property type="entry name" value="Metalloendopeptidase"/>
    <property type="match status" value="1"/>
</dbReference>
<dbReference type="GO" id="GO:0008270">
    <property type="term" value="F:zinc ion binding"/>
    <property type="evidence" value="ECO:0007669"/>
    <property type="project" value="UniProtKB-UniRule"/>
</dbReference>
<feature type="binding site" evidence="17 20">
    <location>
        <position position="443"/>
    </location>
    <ligand>
        <name>Zn(2+)</name>
        <dbReference type="ChEBI" id="CHEBI:29105"/>
        <note>catalytic</note>
    </ligand>
</feature>
<keyword evidence="15" id="KW-0325">Glycoprotein</keyword>
<dbReference type="InterPro" id="IPR000742">
    <property type="entry name" value="EGF"/>
</dbReference>
<dbReference type="InterPro" id="IPR001506">
    <property type="entry name" value="Peptidase_M12A"/>
</dbReference>
<keyword evidence="5 20" id="KW-0645">Protease</keyword>
<feature type="disulfide bond" evidence="20">
    <location>
        <begin position="411"/>
        <end position="412"/>
    </location>
</feature>
<evidence type="ECO:0000259" key="24">
    <source>
        <dbReference type="PROSITE" id="PS50026"/>
    </source>
</evidence>
<feature type="compositionally biased region" description="Basic and acidic residues" evidence="22">
    <location>
        <begin position="114"/>
        <end position="133"/>
    </location>
</feature>
<gene>
    <name evidence="26" type="ORF">TTEB3V08_LOCUS2051</name>
</gene>
<accession>A0A7R9FHU4</accession>
<dbReference type="PROSITE" id="PS51864">
    <property type="entry name" value="ASTACIN"/>
    <property type="match status" value="1"/>
</dbReference>
<keyword evidence="9 20" id="KW-0378">Hydrolase</keyword>
<name>A0A7R9FHU4_9NEOP</name>
<dbReference type="SUPFAM" id="SSF57196">
    <property type="entry name" value="EGF/Laminin"/>
    <property type="match status" value="2"/>
</dbReference>
<feature type="binding site" evidence="17 20">
    <location>
        <position position="439"/>
    </location>
    <ligand>
        <name>Zn(2+)</name>
        <dbReference type="ChEBI" id="CHEBI:29105"/>
        <note>catalytic</note>
    </ligand>
</feature>
<dbReference type="CDD" id="cd00041">
    <property type="entry name" value="CUB"/>
    <property type="match status" value="5"/>
</dbReference>
<feature type="active site" evidence="16 20">
    <location>
        <position position="440"/>
    </location>
</feature>
<dbReference type="PROSITE" id="PS01187">
    <property type="entry name" value="EGF_CA"/>
    <property type="match status" value="2"/>
</dbReference>
<dbReference type="PROSITE" id="PS50026">
    <property type="entry name" value="EGF_3"/>
    <property type="match status" value="2"/>
</dbReference>
<dbReference type="InterPro" id="IPR000152">
    <property type="entry name" value="EGF-type_Asp/Asn_hydroxyl_site"/>
</dbReference>
<dbReference type="InterPro" id="IPR018097">
    <property type="entry name" value="EGF_Ca-bd_CS"/>
</dbReference>
<feature type="compositionally biased region" description="Low complexity" evidence="22">
    <location>
        <begin position="209"/>
        <end position="221"/>
    </location>
</feature>
<dbReference type="Pfam" id="PF14670">
    <property type="entry name" value="FXa_inhibition"/>
    <property type="match status" value="2"/>
</dbReference>
<evidence type="ECO:0000256" key="16">
    <source>
        <dbReference type="PIRSR" id="PIRSR001199-1"/>
    </source>
</evidence>
<dbReference type="PROSITE" id="PS01186">
    <property type="entry name" value="EGF_2"/>
    <property type="match status" value="2"/>
</dbReference>
<evidence type="ECO:0000256" key="12">
    <source>
        <dbReference type="ARBA" id="ARBA00023049"/>
    </source>
</evidence>
<keyword evidence="3" id="KW-0964">Secreted</keyword>
<keyword evidence="4 19" id="KW-0245">EGF-like domain</keyword>
<evidence type="ECO:0000256" key="6">
    <source>
        <dbReference type="ARBA" id="ARBA00022723"/>
    </source>
</evidence>
<dbReference type="FunFam" id="2.60.120.290:FF:000052">
    <property type="entry name" value="Metalloendopeptidase"/>
    <property type="match status" value="1"/>
</dbReference>